<reference evidence="2 3" key="1">
    <citation type="submission" date="2017-09" db="EMBL/GenBank/DDBJ databases">
        <title>Depth-based differentiation of microbial function through sediment-hosted aquifers and enrichment of novel symbionts in the deep terrestrial subsurface.</title>
        <authorList>
            <person name="Probst A.J."/>
            <person name="Ladd B."/>
            <person name="Jarett J.K."/>
            <person name="Geller-Mcgrath D.E."/>
            <person name="Sieber C.M."/>
            <person name="Emerson J.B."/>
            <person name="Anantharaman K."/>
            <person name="Thomas B.C."/>
            <person name="Malmstrom R."/>
            <person name="Stieglmeier M."/>
            <person name="Klingl A."/>
            <person name="Woyke T."/>
            <person name="Ryan C.M."/>
            <person name="Banfield J.F."/>
        </authorList>
    </citation>
    <scope>NUCLEOTIDE SEQUENCE [LARGE SCALE GENOMIC DNA]</scope>
    <source>
        <strain evidence="2">CG07_land_8_20_14_0_80_42_15</strain>
    </source>
</reference>
<evidence type="ECO:0000256" key="1">
    <source>
        <dbReference type="SAM" id="MobiDB-lite"/>
    </source>
</evidence>
<feature type="region of interest" description="Disordered" evidence="1">
    <location>
        <begin position="32"/>
        <end position="56"/>
    </location>
</feature>
<protein>
    <submittedName>
        <fullName evidence="2">Uncharacterized protein</fullName>
    </submittedName>
</protein>
<feature type="region of interest" description="Disordered" evidence="1">
    <location>
        <begin position="85"/>
        <end position="121"/>
    </location>
</feature>
<proteinExistence type="predicted"/>
<organism evidence="2 3">
    <name type="scientific">Candidatus Aquitaenariimonas noxiae</name>
    <dbReference type="NCBI Taxonomy" id="1974741"/>
    <lineage>
        <taxon>Bacteria</taxon>
        <taxon>Pseudomonadati</taxon>
        <taxon>Candidatus Omnitrophota</taxon>
        <taxon>Candidatus Aquitaenariimonas</taxon>
    </lineage>
</organism>
<dbReference type="Proteomes" id="UP000230052">
    <property type="component" value="Unassembled WGS sequence"/>
</dbReference>
<sequence>MPNKKNILYVFIFLITYCVSLSYAQDTTMERLGSQREIQRTRPRRPTHSDFTSYTKPTQKLDRAELDWSSHEKVKEYRKYYKVEKDSGTEQNNTSTVIPTEDNGEVAPDLYGGTDGGSFIK</sequence>
<accession>A0A2J0KYS5</accession>
<evidence type="ECO:0000313" key="2">
    <source>
        <dbReference type="EMBL" id="PIU41550.1"/>
    </source>
</evidence>
<feature type="compositionally biased region" description="Polar residues" evidence="1">
    <location>
        <begin position="89"/>
        <end position="98"/>
    </location>
</feature>
<evidence type="ECO:0000313" key="3">
    <source>
        <dbReference type="Proteomes" id="UP000230052"/>
    </source>
</evidence>
<comment type="caution">
    <text evidence="2">The sequence shown here is derived from an EMBL/GenBank/DDBJ whole genome shotgun (WGS) entry which is preliminary data.</text>
</comment>
<name>A0A2J0KYS5_9BACT</name>
<dbReference type="AlphaFoldDB" id="A0A2J0KYS5"/>
<dbReference type="EMBL" id="PEWV01000048">
    <property type="protein sequence ID" value="PIU41550.1"/>
    <property type="molecule type" value="Genomic_DNA"/>
</dbReference>
<gene>
    <name evidence="2" type="ORF">COS99_04865</name>
</gene>